<dbReference type="RefSeq" id="WP_227891953.1">
    <property type="nucleotide sequence ID" value="NZ_CP095461.1"/>
</dbReference>
<gene>
    <name evidence="1 5" type="primary">clpS</name>
    <name evidence="5" type="ORF">LJ751_00455</name>
    <name evidence="4" type="ORF">LJ752_13495</name>
</gene>
<comment type="similarity">
    <text evidence="1">Belongs to the ClpS family.</text>
</comment>
<dbReference type="HAMAP" id="MF_00302">
    <property type="entry name" value="ClpS"/>
    <property type="match status" value="1"/>
</dbReference>
<evidence type="ECO:0000313" key="6">
    <source>
        <dbReference type="Proteomes" id="UP001139168"/>
    </source>
</evidence>
<organism evidence="5 7">
    <name type="scientific">Arthrobacter gengyunqii</name>
    <dbReference type="NCBI Taxonomy" id="2886940"/>
    <lineage>
        <taxon>Bacteria</taxon>
        <taxon>Bacillati</taxon>
        <taxon>Actinomycetota</taxon>
        <taxon>Actinomycetes</taxon>
        <taxon>Micrococcales</taxon>
        <taxon>Micrococcaceae</taxon>
        <taxon>Arthrobacter</taxon>
    </lineage>
</organism>
<dbReference type="SUPFAM" id="SSF54736">
    <property type="entry name" value="ClpS-like"/>
    <property type="match status" value="1"/>
</dbReference>
<dbReference type="GO" id="GO:0008233">
    <property type="term" value="F:peptidase activity"/>
    <property type="evidence" value="ECO:0007669"/>
    <property type="project" value="UniProtKB-KW"/>
</dbReference>
<comment type="caution">
    <text evidence="5">The sequence shown here is derived from an EMBL/GenBank/DDBJ whole genome shotgun (WGS) entry which is preliminary data.</text>
</comment>
<dbReference type="Gene3D" id="3.30.1390.10">
    <property type="match status" value="1"/>
</dbReference>
<evidence type="ECO:0000313" key="5">
    <source>
        <dbReference type="EMBL" id="MCC3267835.1"/>
    </source>
</evidence>
<dbReference type="Pfam" id="PF02617">
    <property type="entry name" value="ClpS"/>
    <property type="match status" value="1"/>
</dbReference>
<protein>
    <recommendedName>
        <fullName evidence="1">ATP-dependent Clp protease adapter protein ClpS</fullName>
    </recommendedName>
</protein>
<dbReference type="NCBIfam" id="NF000668">
    <property type="entry name" value="PRK00033.1-1"/>
    <property type="match status" value="1"/>
</dbReference>
<dbReference type="Proteomes" id="UP001139168">
    <property type="component" value="Unassembled WGS sequence"/>
</dbReference>
<keyword evidence="5" id="KW-0645">Protease</keyword>
<accession>A0A9X1S421</accession>
<comment type="subunit">
    <text evidence="1">Binds to the N-terminal domain of the chaperone ClpA.</text>
</comment>
<dbReference type="EMBL" id="JAJFZP010000001">
    <property type="protein sequence ID" value="MCC3267835.1"/>
    <property type="molecule type" value="Genomic_DNA"/>
</dbReference>
<evidence type="ECO:0000313" key="7">
    <source>
        <dbReference type="Proteomes" id="UP001139264"/>
    </source>
</evidence>
<dbReference type="Proteomes" id="UP001139264">
    <property type="component" value="Unassembled WGS sequence"/>
</dbReference>
<dbReference type="EMBL" id="JAJFZQ010000007">
    <property type="protein sequence ID" value="MCC3267052.1"/>
    <property type="molecule type" value="Genomic_DNA"/>
</dbReference>
<sequence>MTLSTAPGAVLSASTGTDTLERTETESLVGKDVPWVVIVWNDPVNLMSYVSYVFRSYFGYSEAKANKLMMEVHEQGKSVVAAGSRESAERDTVAMHSFGLWATFQKTDEP</sequence>
<feature type="region of interest" description="Disordered" evidence="2">
    <location>
        <begin position="1"/>
        <end position="24"/>
    </location>
</feature>
<evidence type="ECO:0000259" key="3">
    <source>
        <dbReference type="Pfam" id="PF02617"/>
    </source>
</evidence>
<comment type="function">
    <text evidence="1">Involved in the modulation of the specificity of the ClpAP-mediated ATP-dependent protein degradation.</text>
</comment>
<evidence type="ECO:0000313" key="4">
    <source>
        <dbReference type="EMBL" id="MCC3267052.1"/>
    </source>
</evidence>
<feature type="domain" description="Adaptor protein ClpS core" evidence="3">
    <location>
        <begin position="33"/>
        <end position="103"/>
    </location>
</feature>
<dbReference type="GO" id="GO:0030163">
    <property type="term" value="P:protein catabolic process"/>
    <property type="evidence" value="ECO:0007669"/>
    <property type="project" value="InterPro"/>
</dbReference>
<keyword evidence="5" id="KW-0378">Hydrolase</keyword>
<dbReference type="InterPro" id="IPR014719">
    <property type="entry name" value="Ribosomal_bL12_C/ClpS-like"/>
</dbReference>
<dbReference type="GO" id="GO:0006508">
    <property type="term" value="P:proteolysis"/>
    <property type="evidence" value="ECO:0007669"/>
    <property type="project" value="UniProtKB-UniRule"/>
</dbReference>
<name>A0A9X1S421_9MICC</name>
<evidence type="ECO:0000256" key="2">
    <source>
        <dbReference type="SAM" id="MobiDB-lite"/>
    </source>
</evidence>
<dbReference type="InterPro" id="IPR003769">
    <property type="entry name" value="ClpS_core"/>
</dbReference>
<reference evidence="5" key="1">
    <citation type="submission" date="2021-10" db="EMBL/GenBank/DDBJ databases">
        <title>Novel species in genus Arthrobacter.</title>
        <authorList>
            <person name="Liu Y."/>
        </authorList>
    </citation>
    <scope>NUCLEOTIDE SEQUENCE</scope>
    <source>
        <strain evidence="4">Zg-Y786</strain>
        <strain evidence="5">Zg-Y809</strain>
    </source>
</reference>
<dbReference type="AlphaFoldDB" id="A0A9X1S421"/>
<proteinExistence type="inferred from homology"/>
<keyword evidence="6" id="KW-1185">Reference proteome</keyword>
<evidence type="ECO:0000256" key="1">
    <source>
        <dbReference type="HAMAP-Rule" id="MF_00302"/>
    </source>
</evidence>
<dbReference type="InterPro" id="IPR022935">
    <property type="entry name" value="ClpS"/>
</dbReference>